<reference evidence="5 6" key="1">
    <citation type="submission" date="2021-11" db="EMBL/GenBank/DDBJ databases">
        <title>Whole genome sequences of diphtheriae toxin producing Corynebacterium ulcerans isolates from cats in Osaka, Japan.</title>
        <authorList>
            <person name="Umeda K."/>
            <person name="Hirai Y."/>
        </authorList>
    </citation>
    <scope>NUCLEOTIDE SEQUENCE [LARGE SCALE GENOMIC DNA]</scope>
    <source>
        <strain evidence="5 6">12109B-1</strain>
    </source>
</reference>
<comment type="caution">
    <text evidence="5">The sequence shown here is derived from an EMBL/GenBank/DDBJ whole genome shotgun (WGS) entry which is preliminary data.</text>
</comment>
<evidence type="ECO:0000256" key="2">
    <source>
        <dbReference type="PIRSR" id="PIRSR601310-3"/>
    </source>
</evidence>
<dbReference type="InterPro" id="IPR011146">
    <property type="entry name" value="HIT-like"/>
</dbReference>
<dbReference type="EMBL" id="BQFK01000004">
    <property type="protein sequence ID" value="GJJ43506.1"/>
    <property type="molecule type" value="Genomic_DNA"/>
</dbReference>
<dbReference type="PROSITE" id="PS00892">
    <property type="entry name" value="HIT_1"/>
    <property type="match status" value="1"/>
</dbReference>
<proteinExistence type="predicted"/>
<dbReference type="PANTHER" id="PTHR46648:SF1">
    <property type="entry name" value="ADENOSINE 5'-MONOPHOSPHORAMIDASE HNT1"/>
    <property type="match status" value="1"/>
</dbReference>
<dbReference type="InterPro" id="IPR001310">
    <property type="entry name" value="Histidine_triad_HIT"/>
</dbReference>
<dbReference type="Pfam" id="PF01230">
    <property type="entry name" value="HIT"/>
    <property type="match status" value="1"/>
</dbReference>
<feature type="active site" description="Tele-AMP-histidine intermediate" evidence="1">
    <location>
        <position position="139"/>
    </location>
</feature>
<accession>A0ABD0BLB1</accession>
<evidence type="ECO:0000256" key="1">
    <source>
        <dbReference type="PIRSR" id="PIRSR601310-1"/>
    </source>
</evidence>
<organism evidence="5 6">
    <name type="scientific">Corynebacterium ulcerans</name>
    <dbReference type="NCBI Taxonomy" id="65058"/>
    <lineage>
        <taxon>Bacteria</taxon>
        <taxon>Bacillati</taxon>
        <taxon>Actinomycetota</taxon>
        <taxon>Actinomycetes</taxon>
        <taxon>Mycobacteriales</taxon>
        <taxon>Corynebacteriaceae</taxon>
        <taxon>Corynebacterium</taxon>
    </lineage>
</organism>
<name>A0ABD0BLB1_CORUL</name>
<dbReference type="SUPFAM" id="SSF54197">
    <property type="entry name" value="HIT-like"/>
    <property type="match status" value="1"/>
</dbReference>
<evidence type="ECO:0000259" key="4">
    <source>
        <dbReference type="PROSITE" id="PS51084"/>
    </source>
</evidence>
<dbReference type="Proteomes" id="UP001205910">
    <property type="component" value="Unassembled WGS sequence"/>
</dbReference>
<feature type="short sequence motif" description="Histidine triad motif" evidence="2 3">
    <location>
        <begin position="137"/>
        <end position="141"/>
    </location>
</feature>
<evidence type="ECO:0000313" key="6">
    <source>
        <dbReference type="Proteomes" id="UP001205910"/>
    </source>
</evidence>
<dbReference type="PROSITE" id="PS51084">
    <property type="entry name" value="HIT_2"/>
    <property type="match status" value="1"/>
</dbReference>
<dbReference type="InterPro" id="IPR036265">
    <property type="entry name" value="HIT-like_sf"/>
</dbReference>
<dbReference type="AlphaFoldDB" id="A0ABD0BLB1"/>
<feature type="domain" description="HIT" evidence="4">
    <location>
        <begin position="50"/>
        <end position="153"/>
    </location>
</feature>
<sequence>MEFCNRRVLGQAERKGVLTGARTDNKNVHDPNHTGGTAYKPTILENMSSVFTKIIAGDLPGRFVYRDEDVVAFLTIEPLAYGHVLVVPVAEVDKWTDVDPTTWAKLNELAQRVGKAITEVFAVPRAGYVIAGFDVPHTHIHVFPAAKMSDYDFSQAMSMDATDPAQMDAAAEKLRQTLGTDEKGLVK</sequence>
<dbReference type="InterPro" id="IPR019808">
    <property type="entry name" value="Histidine_triad_CS"/>
</dbReference>
<dbReference type="PANTHER" id="PTHR46648">
    <property type="entry name" value="HIT FAMILY PROTEIN 1"/>
    <property type="match status" value="1"/>
</dbReference>
<evidence type="ECO:0000313" key="5">
    <source>
        <dbReference type="EMBL" id="GJJ43506.1"/>
    </source>
</evidence>
<dbReference type="Gene3D" id="3.30.428.10">
    <property type="entry name" value="HIT-like"/>
    <property type="match status" value="1"/>
</dbReference>
<evidence type="ECO:0000256" key="3">
    <source>
        <dbReference type="PROSITE-ProRule" id="PRU00464"/>
    </source>
</evidence>
<dbReference type="PRINTS" id="PR00332">
    <property type="entry name" value="HISTRIAD"/>
</dbReference>
<gene>
    <name evidence="5" type="ORF">CULCOIPH005_16950</name>
</gene>
<protein>
    <recommendedName>
        <fullName evidence="4">HIT domain-containing protein</fullName>
    </recommendedName>
</protein>